<keyword evidence="4" id="KW-0472">Membrane</keyword>
<keyword evidence="8" id="KW-1185">Reference proteome</keyword>
<name>A0A239HV26_9FIRM</name>
<feature type="coiled-coil region" evidence="3">
    <location>
        <begin position="279"/>
        <end position="306"/>
    </location>
</feature>
<dbReference type="Pfam" id="PF14257">
    <property type="entry name" value="DUF4349"/>
    <property type="match status" value="1"/>
</dbReference>
<feature type="transmembrane region" description="Helical" evidence="4">
    <location>
        <begin position="87"/>
        <end position="105"/>
    </location>
</feature>
<dbReference type="Proteomes" id="UP000198304">
    <property type="component" value="Unassembled WGS sequence"/>
</dbReference>
<dbReference type="InterPro" id="IPR025645">
    <property type="entry name" value="DUF4349"/>
</dbReference>
<dbReference type="InterPro" id="IPR027383">
    <property type="entry name" value="Znf_put"/>
</dbReference>
<feature type="transmembrane region" description="Helical" evidence="4">
    <location>
        <begin position="383"/>
        <end position="408"/>
    </location>
</feature>
<gene>
    <name evidence="7" type="ORF">SAMN05446037_102413</name>
</gene>
<keyword evidence="3" id="KW-0175">Coiled coil</keyword>
<dbReference type="Pfam" id="PF13490">
    <property type="entry name" value="zf-HC2"/>
    <property type="match status" value="1"/>
</dbReference>
<evidence type="ECO:0000256" key="2">
    <source>
        <dbReference type="ARBA" id="ARBA00024438"/>
    </source>
</evidence>
<dbReference type="OrthoDB" id="9808253at2"/>
<feature type="domain" description="DUF4349" evidence="6">
    <location>
        <begin position="183"/>
        <end position="401"/>
    </location>
</feature>
<keyword evidence="7" id="KW-0479">Metal-binding</keyword>
<protein>
    <recommendedName>
        <fullName evidence="2">Anti-sigma-W factor RsiW</fullName>
    </recommendedName>
</protein>
<evidence type="ECO:0000259" key="6">
    <source>
        <dbReference type="Pfam" id="PF14257"/>
    </source>
</evidence>
<accession>A0A239HV26</accession>
<keyword evidence="7" id="KW-0862">Zinc</keyword>
<dbReference type="EMBL" id="FZOJ01000024">
    <property type="protein sequence ID" value="SNS85207.1"/>
    <property type="molecule type" value="Genomic_DNA"/>
</dbReference>
<keyword evidence="7" id="KW-0863">Zinc-finger</keyword>
<reference evidence="7 8" key="1">
    <citation type="submission" date="2017-06" db="EMBL/GenBank/DDBJ databases">
        <authorList>
            <person name="Kim H.J."/>
            <person name="Triplett B.A."/>
        </authorList>
    </citation>
    <scope>NUCLEOTIDE SEQUENCE [LARGE SCALE GENOMIC DNA]</scope>
    <source>
        <strain evidence="7 8">SCA</strain>
    </source>
</reference>
<evidence type="ECO:0000256" key="1">
    <source>
        <dbReference type="ARBA" id="ARBA00024353"/>
    </source>
</evidence>
<keyword evidence="4" id="KW-1133">Transmembrane helix</keyword>
<evidence type="ECO:0000313" key="7">
    <source>
        <dbReference type="EMBL" id="SNS85207.1"/>
    </source>
</evidence>
<comment type="similarity">
    <text evidence="1">Belongs to the zinc-associated anti-sigma factor (ZAS) superfamily. Anti-sigma-W factor family.</text>
</comment>
<proteinExistence type="inferred from homology"/>
<dbReference type="GO" id="GO:0008270">
    <property type="term" value="F:zinc ion binding"/>
    <property type="evidence" value="ECO:0007669"/>
    <property type="project" value="UniProtKB-KW"/>
</dbReference>
<dbReference type="Gene3D" id="1.10.10.1320">
    <property type="entry name" value="Anti-sigma factor, zinc-finger domain"/>
    <property type="match status" value="1"/>
</dbReference>
<evidence type="ECO:0000259" key="5">
    <source>
        <dbReference type="Pfam" id="PF13490"/>
    </source>
</evidence>
<dbReference type="RefSeq" id="WP_089284355.1">
    <property type="nucleotide sequence ID" value="NZ_FZOJ01000024.1"/>
</dbReference>
<dbReference type="InterPro" id="IPR041916">
    <property type="entry name" value="Anti_sigma_zinc_sf"/>
</dbReference>
<evidence type="ECO:0000313" key="8">
    <source>
        <dbReference type="Proteomes" id="UP000198304"/>
    </source>
</evidence>
<dbReference type="AlphaFoldDB" id="A0A239HV26"/>
<evidence type="ECO:0000256" key="4">
    <source>
        <dbReference type="SAM" id="Phobius"/>
    </source>
</evidence>
<sequence length="415" mass="47485">MDCKSFDIYASSYIDDYLTPEEKQVFEQHLDECPNCKLEYENFKLMINSVNEIEEIPLPKDFSMELGKKLRQEAPLKKKFASFRWKLVGCIAAGLLITVISGAMLSNLSFNMKSTEAPRAADAAMDSYGGIVNNEMATALDIGNDGMRQAKEEAMNFAMEDQEAEFSPAEPTLTEDTTMQTSRKIIQRGRITVEVENFDDMHQEVLNLVEASNGFVQHSEIYYYFQNREKPEESLKNANMELRVPSNDFTRIFESIKALGVVMEENTSGEDITESYMDIDNQVKNLKIQEERLRDILQKADRVEDLLQIENELNRIRTQINYLTTTLRGYDGLVSMATIDLNIRQVKDEGLSLLSLNDDLWSRAKNNFIHSINNIMKMLENGFVGLFGMLPPLMILAVIGGPIGYFGYKKWKRKR</sequence>
<organism evidence="7 8">
    <name type="scientific">Anaerovirgula multivorans</name>
    <dbReference type="NCBI Taxonomy" id="312168"/>
    <lineage>
        <taxon>Bacteria</taxon>
        <taxon>Bacillati</taxon>
        <taxon>Bacillota</taxon>
        <taxon>Clostridia</taxon>
        <taxon>Peptostreptococcales</taxon>
        <taxon>Natronincolaceae</taxon>
        <taxon>Anaerovirgula</taxon>
    </lineage>
</organism>
<feature type="domain" description="Putative zinc-finger" evidence="5">
    <location>
        <begin position="3"/>
        <end position="36"/>
    </location>
</feature>
<keyword evidence="4" id="KW-0812">Transmembrane</keyword>
<evidence type="ECO:0000256" key="3">
    <source>
        <dbReference type="SAM" id="Coils"/>
    </source>
</evidence>